<name>A0A9Q8P7S9_PASFU</name>
<dbReference type="EMBL" id="CP090166">
    <property type="protein sequence ID" value="UJO16351.1"/>
    <property type="molecule type" value="Genomic_DNA"/>
</dbReference>
<feature type="region of interest" description="Disordered" evidence="1">
    <location>
        <begin position="23"/>
        <end position="45"/>
    </location>
</feature>
<gene>
    <name evidence="2" type="ORF">CLAFUR5_04892</name>
</gene>
<dbReference type="Proteomes" id="UP000756132">
    <property type="component" value="Chromosome 4"/>
</dbReference>
<protein>
    <submittedName>
        <fullName evidence="2">Uncharacterized protein</fullName>
    </submittedName>
</protein>
<accession>A0A9Q8P7S9</accession>
<keyword evidence="3" id="KW-1185">Reference proteome</keyword>
<dbReference type="GeneID" id="71984770"/>
<evidence type="ECO:0000313" key="3">
    <source>
        <dbReference type="Proteomes" id="UP000756132"/>
    </source>
</evidence>
<sequence length="100" mass="11463">MRYQVVKPEADDEAGWEQLRSSIQQGQDVRMQASDNDEDDDAMNDEQIKGMGDLSIHNDNEDAEAECEDIRGDPALLYQYDRGEDLSWLTQLTPQRTKIT</sequence>
<evidence type="ECO:0000256" key="1">
    <source>
        <dbReference type="SAM" id="MobiDB-lite"/>
    </source>
</evidence>
<feature type="compositionally biased region" description="Acidic residues" evidence="1">
    <location>
        <begin position="35"/>
        <end position="44"/>
    </location>
</feature>
<evidence type="ECO:0000313" key="2">
    <source>
        <dbReference type="EMBL" id="UJO16351.1"/>
    </source>
</evidence>
<reference evidence="2" key="1">
    <citation type="submission" date="2021-12" db="EMBL/GenBank/DDBJ databases">
        <authorList>
            <person name="Zaccaron A."/>
            <person name="Stergiopoulos I."/>
        </authorList>
    </citation>
    <scope>NUCLEOTIDE SEQUENCE</scope>
    <source>
        <strain evidence="2">Race5_Kim</strain>
    </source>
</reference>
<proteinExistence type="predicted"/>
<organism evidence="2 3">
    <name type="scientific">Passalora fulva</name>
    <name type="common">Tomato leaf mold</name>
    <name type="synonym">Cladosporium fulvum</name>
    <dbReference type="NCBI Taxonomy" id="5499"/>
    <lineage>
        <taxon>Eukaryota</taxon>
        <taxon>Fungi</taxon>
        <taxon>Dikarya</taxon>
        <taxon>Ascomycota</taxon>
        <taxon>Pezizomycotina</taxon>
        <taxon>Dothideomycetes</taxon>
        <taxon>Dothideomycetidae</taxon>
        <taxon>Mycosphaerellales</taxon>
        <taxon>Mycosphaerellaceae</taxon>
        <taxon>Fulvia</taxon>
    </lineage>
</organism>
<dbReference type="AlphaFoldDB" id="A0A9Q8P7S9"/>
<dbReference type="KEGG" id="ffu:CLAFUR5_04892"/>
<dbReference type="RefSeq" id="XP_047760717.1">
    <property type="nucleotide sequence ID" value="XM_047904040.1"/>
</dbReference>
<reference evidence="2" key="2">
    <citation type="journal article" date="2022" name="Microb. Genom.">
        <title>A chromosome-scale genome assembly of the tomato pathogen Cladosporium fulvum reveals a compartmentalized genome architecture and the presence of a dispensable chromosome.</title>
        <authorList>
            <person name="Zaccaron A.Z."/>
            <person name="Chen L.H."/>
            <person name="Samaras A."/>
            <person name="Stergiopoulos I."/>
        </authorList>
    </citation>
    <scope>NUCLEOTIDE SEQUENCE</scope>
    <source>
        <strain evidence="2">Race5_Kim</strain>
    </source>
</reference>